<sequence length="127" mass="14518">MSIHLSCFDRDSLARSWWTVCLPTRLWSVPSIHHHHYHQVTPPSLALRHPRSHKRNMINPAWRRPVGQHLIHLVKLSLSRVTRASSTMYLVGNRPWYPRKCPQPRVAAPSATNACCETIIASTTSAI</sequence>
<evidence type="ECO:0000313" key="2">
    <source>
        <dbReference type="Proteomes" id="UP001230504"/>
    </source>
</evidence>
<dbReference type="Proteomes" id="UP001230504">
    <property type="component" value="Unassembled WGS sequence"/>
</dbReference>
<organism evidence="1 2">
    <name type="scientific">Colletotrichum navitas</name>
    <dbReference type="NCBI Taxonomy" id="681940"/>
    <lineage>
        <taxon>Eukaryota</taxon>
        <taxon>Fungi</taxon>
        <taxon>Dikarya</taxon>
        <taxon>Ascomycota</taxon>
        <taxon>Pezizomycotina</taxon>
        <taxon>Sordariomycetes</taxon>
        <taxon>Hypocreomycetidae</taxon>
        <taxon>Glomerellales</taxon>
        <taxon>Glomerellaceae</taxon>
        <taxon>Colletotrichum</taxon>
        <taxon>Colletotrichum graminicola species complex</taxon>
    </lineage>
</organism>
<dbReference type="EMBL" id="JAHLJV010000042">
    <property type="protein sequence ID" value="KAK1585649.1"/>
    <property type="molecule type" value="Genomic_DNA"/>
</dbReference>
<keyword evidence="2" id="KW-1185">Reference proteome</keyword>
<dbReference type="AlphaFoldDB" id="A0AAD8PVV3"/>
<evidence type="ECO:0000313" key="1">
    <source>
        <dbReference type="EMBL" id="KAK1585649.1"/>
    </source>
</evidence>
<comment type="caution">
    <text evidence="1">The sequence shown here is derived from an EMBL/GenBank/DDBJ whole genome shotgun (WGS) entry which is preliminary data.</text>
</comment>
<dbReference type="RefSeq" id="XP_060412666.1">
    <property type="nucleotide sequence ID" value="XM_060551954.1"/>
</dbReference>
<dbReference type="GeneID" id="85436194"/>
<protein>
    <submittedName>
        <fullName evidence="1">Uncharacterized protein</fullName>
    </submittedName>
</protein>
<accession>A0AAD8PVV3</accession>
<gene>
    <name evidence="1" type="ORF">LY79DRAFT_262448</name>
</gene>
<proteinExistence type="predicted"/>
<name>A0AAD8PVV3_9PEZI</name>
<reference evidence="1" key="1">
    <citation type="submission" date="2021-06" db="EMBL/GenBank/DDBJ databases">
        <title>Comparative genomics, transcriptomics and evolutionary studies reveal genomic signatures of adaptation to plant cell wall in hemibiotrophic fungi.</title>
        <authorList>
            <consortium name="DOE Joint Genome Institute"/>
            <person name="Baroncelli R."/>
            <person name="Diaz J.F."/>
            <person name="Benocci T."/>
            <person name="Peng M."/>
            <person name="Battaglia E."/>
            <person name="Haridas S."/>
            <person name="Andreopoulos W."/>
            <person name="Labutti K."/>
            <person name="Pangilinan J."/>
            <person name="Floch G.L."/>
            <person name="Makela M.R."/>
            <person name="Henrissat B."/>
            <person name="Grigoriev I.V."/>
            <person name="Crouch J.A."/>
            <person name="De Vries R.P."/>
            <person name="Sukno S.A."/>
            <person name="Thon M.R."/>
        </authorList>
    </citation>
    <scope>NUCLEOTIDE SEQUENCE</scope>
    <source>
        <strain evidence="1">CBS 125086</strain>
    </source>
</reference>